<dbReference type="RefSeq" id="WP_281463866.1">
    <property type="nucleotide sequence ID" value="NZ_CP124535.1"/>
</dbReference>
<evidence type="ECO:0000313" key="2">
    <source>
        <dbReference type="Proteomes" id="UP001230978"/>
    </source>
</evidence>
<protein>
    <submittedName>
        <fullName evidence="1">Uncharacterized protein</fullName>
    </submittedName>
</protein>
<sequence length="60" mass="6413">MMDLAKPDQFDLDRLAEDLGALPSAPLAMPVQQLEPAPGRAGLIGTLLRARPWRMGKAGS</sequence>
<reference evidence="1 2" key="1">
    <citation type="submission" date="2023-04" db="EMBL/GenBank/DDBJ databases">
        <title>YMD61, complete Genome.</title>
        <authorList>
            <person name="Zhang J."/>
        </authorList>
    </citation>
    <scope>NUCLEOTIDE SEQUENCE [LARGE SCALE GENOMIC DNA]</scope>
    <source>
        <strain evidence="1 2">YMD61</strain>
    </source>
</reference>
<dbReference type="Proteomes" id="UP001230978">
    <property type="component" value="Chromosome"/>
</dbReference>
<gene>
    <name evidence="1" type="ORF">QF092_10575</name>
</gene>
<name>A0ABY8Q311_9RHOB</name>
<organism evidence="1 2">
    <name type="scientific">Fuscovulum ytuae</name>
    <dbReference type="NCBI Taxonomy" id="3042299"/>
    <lineage>
        <taxon>Bacteria</taxon>
        <taxon>Pseudomonadati</taxon>
        <taxon>Pseudomonadota</taxon>
        <taxon>Alphaproteobacteria</taxon>
        <taxon>Rhodobacterales</taxon>
        <taxon>Paracoccaceae</taxon>
        <taxon>Fuscovulum</taxon>
    </lineage>
</organism>
<dbReference type="EMBL" id="CP124535">
    <property type="protein sequence ID" value="WGV14740.1"/>
    <property type="molecule type" value="Genomic_DNA"/>
</dbReference>
<accession>A0ABY8Q311</accession>
<keyword evidence="2" id="KW-1185">Reference proteome</keyword>
<evidence type="ECO:0000313" key="1">
    <source>
        <dbReference type="EMBL" id="WGV14740.1"/>
    </source>
</evidence>
<proteinExistence type="predicted"/>